<dbReference type="EMBL" id="QFYS01000002">
    <property type="protein sequence ID" value="RAK67419.1"/>
    <property type="molecule type" value="Genomic_DNA"/>
</dbReference>
<dbReference type="GO" id="GO:0020037">
    <property type="term" value="F:heme binding"/>
    <property type="evidence" value="ECO:0007669"/>
    <property type="project" value="InterPro"/>
</dbReference>
<evidence type="ECO:0008006" key="3">
    <source>
        <dbReference type="Google" id="ProtNLM"/>
    </source>
</evidence>
<dbReference type="InterPro" id="IPR010980">
    <property type="entry name" value="Cyt_c/b562"/>
</dbReference>
<evidence type="ECO:0000313" key="1">
    <source>
        <dbReference type="EMBL" id="RAK67419.1"/>
    </source>
</evidence>
<protein>
    <recommendedName>
        <fullName evidence="3">Cytochrome c domain-containing protein</fullName>
    </recommendedName>
</protein>
<keyword evidence="2" id="KW-1185">Reference proteome</keyword>
<evidence type="ECO:0000313" key="2">
    <source>
        <dbReference type="Proteomes" id="UP000249524"/>
    </source>
</evidence>
<proteinExistence type="predicted"/>
<dbReference type="SUPFAM" id="SSF47175">
    <property type="entry name" value="Cytochromes"/>
    <property type="match status" value="1"/>
</dbReference>
<dbReference type="GO" id="GO:0009055">
    <property type="term" value="F:electron transfer activity"/>
    <property type="evidence" value="ECO:0007669"/>
    <property type="project" value="InterPro"/>
</dbReference>
<dbReference type="AlphaFoldDB" id="A0A328BLB2"/>
<sequence length="170" mass="18417">MIAACALLAACSPAAEKAGESGGGTKFNTTIPMTEYMGHVVDPAAFMYWSNSGSDITEEGEKERYPTTDEGWDVLVTGATILVEAGNTLQLPHRTREPVAEWNKYAQMMSERALLARAAAEKHDKQAVFDEGGRLYEVCVACHQKFIIEPQEKAGVAEPMAPLPKTPDGK</sequence>
<dbReference type="GO" id="GO:0022900">
    <property type="term" value="P:electron transport chain"/>
    <property type="evidence" value="ECO:0007669"/>
    <property type="project" value="InterPro"/>
</dbReference>
<gene>
    <name evidence="1" type="ORF">DJ019_05745</name>
</gene>
<organism evidence="1 2">
    <name type="scientific">Phenylobacterium kunshanense</name>
    <dbReference type="NCBI Taxonomy" id="1445034"/>
    <lineage>
        <taxon>Bacteria</taxon>
        <taxon>Pseudomonadati</taxon>
        <taxon>Pseudomonadota</taxon>
        <taxon>Alphaproteobacteria</taxon>
        <taxon>Caulobacterales</taxon>
        <taxon>Caulobacteraceae</taxon>
        <taxon>Phenylobacterium</taxon>
    </lineage>
</organism>
<dbReference type="GO" id="GO:0005506">
    <property type="term" value="F:iron ion binding"/>
    <property type="evidence" value="ECO:0007669"/>
    <property type="project" value="InterPro"/>
</dbReference>
<name>A0A328BLB2_9CAUL</name>
<dbReference type="Proteomes" id="UP000249524">
    <property type="component" value="Unassembled WGS sequence"/>
</dbReference>
<accession>A0A328BLB2</accession>
<comment type="caution">
    <text evidence="1">The sequence shown here is derived from an EMBL/GenBank/DDBJ whole genome shotgun (WGS) entry which is preliminary data.</text>
</comment>
<reference evidence="1 2" key="1">
    <citation type="submission" date="2018-05" db="EMBL/GenBank/DDBJ databases">
        <authorList>
            <person name="Lanie J.A."/>
            <person name="Ng W.-L."/>
            <person name="Kazmierczak K.M."/>
            <person name="Andrzejewski T.M."/>
            <person name="Davidsen T.M."/>
            <person name="Wayne K.J."/>
            <person name="Tettelin H."/>
            <person name="Glass J.I."/>
            <person name="Rusch D."/>
            <person name="Podicherti R."/>
            <person name="Tsui H.-C.T."/>
            <person name="Winkler M.E."/>
        </authorList>
    </citation>
    <scope>NUCLEOTIDE SEQUENCE [LARGE SCALE GENOMIC DNA]</scope>
    <source>
        <strain evidence="1 2">BUT-10</strain>
    </source>
</reference>